<keyword evidence="8 9" id="KW-0496">Mitochondrion</keyword>
<keyword evidence="5 9" id="KW-0479">Metal-binding</keyword>
<feature type="region of interest" description="Fe-S binding site B" evidence="9">
    <location>
        <begin position="260"/>
        <end position="274"/>
    </location>
</feature>
<dbReference type="eggNOG" id="KOG4020">
    <property type="taxonomic scope" value="Eukaryota"/>
</dbReference>
<evidence type="ECO:0000313" key="12">
    <source>
        <dbReference type="EMBL" id="EGG08718.1"/>
    </source>
</evidence>
<keyword evidence="3 9" id="KW-0004">4Fe-4S</keyword>
<comment type="domain">
    <text evidence="9">The N-terminal domain has structural similarity with S-adenosyl-L-methionine-dependent methyltransferases, but does not bind S-adenosyl-L-methionine. It is required for correct assembly of the 2 Fe-S clusters.</text>
</comment>
<feature type="binding site" evidence="9">
    <location>
        <position position="263"/>
    </location>
    <ligand>
        <name>[4Fe-4S] cluster</name>
        <dbReference type="ChEBI" id="CHEBI:49883"/>
    </ligand>
</feature>
<evidence type="ECO:0000256" key="2">
    <source>
        <dbReference type="ARBA" id="ARBA00008169"/>
    </source>
</evidence>
<dbReference type="GO" id="GO:0016226">
    <property type="term" value="P:iron-sulfur cluster assembly"/>
    <property type="evidence" value="ECO:0007669"/>
    <property type="project" value="UniProtKB-UniRule"/>
</dbReference>
<keyword evidence="13" id="KW-1185">Reference proteome</keyword>
<feature type="binding site" evidence="9">
    <location>
        <position position="212"/>
    </location>
    <ligand>
        <name>[2Fe-2S] cluster</name>
        <dbReference type="ChEBI" id="CHEBI:190135"/>
    </ligand>
</feature>
<organism evidence="13">
    <name type="scientific">Melampsora larici-populina (strain 98AG31 / pathotype 3-4-7)</name>
    <name type="common">Poplar leaf rust fungus</name>
    <dbReference type="NCBI Taxonomy" id="747676"/>
    <lineage>
        <taxon>Eukaryota</taxon>
        <taxon>Fungi</taxon>
        <taxon>Dikarya</taxon>
        <taxon>Basidiomycota</taxon>
        <taxon>Pucciniomycotina</taxon>
        <taxon>Pucciniomycetes</taxon>
        <taxon>Pucciniales</taxon>
        <taxon>Melampsoraceae</taxon>
        <taxon>Melampsora</taxon>
    </lineage>
</organism>
<dbReference type="KEGG" id="mlr:MELLADRAFT_115946"/>
<evidence type="ECO:0000259" key="10">
    <source>
        <dbReference type="Pfam" id="PF05093"/>
    </source>
</evidence>
<dbReference type="HAMAP" id="MF_03115">
    <property type="entry name" value="Anamorsin"/>
    <property type="match status" value="1"/>
</dbReference>
<protein>
    <submittedName>
        <fullName evidence="12">Uncharacterized protein</fullName>
    </submittedName>
</protein>
<dbReference type="GO" id="GO:0046872">
    <property type="term" value="F:metal ion binding"/>
    <property type="evidence" value="ECO:0007669"/>
    <property type="project" value="UniProtKB-KW"/>
</dbReference>
<comment type="cofactor">
    <cofactor evidence="1 9">
        <name>[4Fe-4S] cluster</name>
        <dbReference type="ChEBI" id="CHEBI:49883"/>
    </cofactor>
</comment>
<dbReference type="STRING" id="747676.F4RFX1"/>
<dbReference type="GO" id="GO:0051537">
    <property type="term" value="F:2 iron, 2 sulfur cluster binding"/>
    <property type="evidence" value="ECO:0007669"/>
    <property type="project" value="UniProtKB-UniRule"/>
</dbReference>
<evidence type="ECO:0000259" key="11">
    <source>
        <dbReference type="Pfam" id="PF16803"/>
    </source>
</evidence>
<keyword evidence="6 9" id="KW-0408">Iron</keyword>
<feature type="binding site" evidence="9">
    <location>
        <position position="217"/>
    </location>
    <ligand>
        <name>[2Fe-2S] cluster</name>
        <dbReference type="ChEBI" id="CHEBI:190135"/>
    </ligand>
</feature>
<comment type="similarity">
    <text evidence="2 9">Belongs to the anamorsin family.</text>
</comment>
<evidence type="ECO:0000256" key="3">
    <source>
        <dbReference type="ARBA" id="ARBA00022485"/>
    </source>
</evidence>
<dbReference type="InParanoid" id="F4RFX1"/>
<feature type="short sequence motif" description="Cx2C motif 2" evidence="9">
    <location>
        <begin position="271"/>
        <end position="274"/>
    </location>
</feature>
<evidence type="ECO:0000256" key="1">
    <source>
        <dbReference type="ARBA" id="ARBA00001966"/>
    </source>
</evidence>
<dbReference type="InterPro" id="IPR046408">
    <property type="entry name" value="CIAPIN1"/>
</dbReference>
<accession>F4RFX1</accession>
<name>F4RFX1_MELLP</name>
<dbReference type="PANTHER" id="PTHR13273:SF14">
    <property type="entry name" value="ANAMORSIN"/>
    <property type="match status" value="1"/>
</dbReference>
<comment type="caution">
    <text evidence="9">Lacks conserved residue(s) required for the propagation of feature annotation.</text>
</comment>
<dbReference type="GO" id="GO:0005758">
    <property type="term" value="C:mitochondrial intermembrane space"/>
    <property type="evidence" value="ECO:0007669"/>
    <property type="project" value="UniProtKB-SubCell"/>
</dbReference>
<evidence type="ECO:0000256" key="5">
    <source>
        <dbReference type="ARBA" id="ARBA00022723"/>
    </source>
</evidence>
<feature type="short sequence motif" description="Cx2C motif 1" evidence="9">
    <location>
        <begin position="260"/>
        <end position="263"/>
    </location>
</feature>
<dbReference type="Proteomes" id="UP000001072">
    <property type="component" value="Unassembled WGS sequence"/>
</dbReference>
<dbReference type="EMBL" id="GL883100">
    <property type="protein sequence ID" value="EGG08718.1"/>
    <property type="molecule type" value="Genomic_DNA"/>
</dbReference>
<evidence type="ECO:0000256" key="6">
    <source>
        <dbReference type="ARBA" id="ARBA00023004"/>
    </source>
</evidence>
<feature type="binding site" evidence="9">
    <location>
        <position position="260"/>
    </location>
    <ligand>
        <name>[4Fe-4S] cluster</name>
        <dbReference type="ChEBI" id="CHEBI:49883"/>
    </ligand>
</feature>
<feature type="binding site" evidence="9">
    <location>
        <position position="271"/>
    </location>
    <ligand>
        <name>[4Fe-4S] cluster</name>
        <dbReference type="ChEBI" id="CHEBI:49883"/>
    </ligand>
</feature>
<gene>
    <name evidence="12" type="ORF">MELLADRAFT_115946</name>
</gene>
<sequence>MTQSTSNQNILVVGCLRTMKNGSYQTLITNLETNHPSAHLDKQMPDRITDGGSSLTTSSFDAIHLILDPADLNTKGNSITSNDETTTSFLSQIIPSLKPSGQFSWITQSFNQTKVESVLNSLQLLDVSSSSSPGECILFTASAPVTTSSDTTPSAVTLNLPKKSLKASLWSFTTTSDTDLIDESTLLTEEDLIKPSTNGEVACNPKKVKKACKNCSCGLRELELMEENDLPSNLKANGSTKPLTEGKLGVKGAATVTSSCGSCYLGDAFRCSGCPYLGMPAFEPGQAVKLTAEMGDDI</sequence>
<dbReference type="InterPro" id="IPR031838">
    <property type="entry name" value="Dre2_N"/>
</dbReference>
<dbReference type="GO" id="GO:0051539">
    <property type="term" value="F:4 iron, 4 sulfur cluster binding"/>
    <property type="evidence" value="ECO:0007669"/>
    <property type="project" value="UniProtKB-KW"/>
</dbReference>
<feature type="binding site" evidence="9">
    <location>
        <position position="215"/>
    </location>
    <ligand>
        <name>[2Fe-2S] cluster</name>
        <dbReference type="ChEBI" id="CHEBI:190135"/>
    </ligand>
</feature>
<reference evidence="13" key="1">
    <citation type="journal article" date="2011" name="Proc. Natl. Acad. Sci. U.S.A.">
        <title>Obligate biotrophy features unraveled by the genomic analysis of rust fungi.</title>
        <authorList>
            <person name="Duplessis S."/>
            <person name="Cuomo C.A."/>
            <person name="Lin Y.-C."/>
            <person name="Aerts A."/>
            <person name="Tisserant E."/>
            <person name="Veneault-Fourrey C."/>
            <person name="Joly D.L."/>
            <person name="Hacquard S."/>
            <person name="Amselem J."/>
            <person name="Cantarel B.L."/>
            <person name="Chiu R."/>
            <person name="Coutinho P.M."/>
            <person name="Feau N."/>
            <person name="Field M."/>
            <person name="Frey P."/>
            <person name="Gelhaye E."/>
            <person name="Goldberg J."/>
            <person name="Grabherr M.G."/>
            <person name="Kodira C.D."/>
            <person name="Kohler A."/>
            <person name="Kuees U."/>
            <person name="Lindquist E.A."/>
            <person name="Lucas S.M."/>
            <person name="Mago R."/>
            <person name="Mauceli E."/>
            <person name="Morin E."/>
            <person name="Murat C."/>
            <person name="Pangilinan J.L."/>
            <person name="Park R."/>
            <person name="Pearson M."/>
            <person name="Quesneville H."/>
            <person name="Rouhier N."/>
            <person name="Sakthikumar S."/>
            <person name="Salamov A.A."/>
            <person name="Schmutz J."/>
            <person name="Selles B."/>
            <person name="Shapiro H."/>
            <person name="Tanguay P."/>
            <person name="Tuskan G.A."/>
            <person name="Henrissat B."/>
            <person name="Van de Peer Y."/>
            <person name="Rouze P."/>
            <person name="Ellis J.G."/>
            <person name="Dodds P.N."/>
            <person name="Schein J.E."/>
            <person name="Zhong S."/>
            <person name="Hamelin R.C."/>
            <person name="Grigoriev I.V."/>
            <person name="Szabo L.J."/>
            <person name="Martin F."/>
        </authorList>
    </citation>
    <scope>NUCLEOTIDE SEQUENCE [LARGE SCALE GENOMIC DNA]</scope>
    <source>
        <strain evidence="13">98AG31 / pathotype 3-4-7</strain>
    </source>
</reference>
<evidence type="ECO:0000256" key="9">
    <source>
        <dbReference type="HAMAP-Rule" id="MF_03115"/>
    </source>
</evidence>
<dbReference type="GeneID" id="18925720"/>
<comment type="cofactor">
    <cofactor evidence="9">
        <name>[2Fe-2S] cluster</name>
        <dbReference type="ChEBI" id="CHEBI:190135"/>
    </cofactor>
</comment>
<dbReference type="VEuPathDB" id="FungiDB:MELLADRAFT_115946"/>
<dbReference type="AlphaFoldDB" id="F4RFX1"/>
<comment type="domain">
    <text evidence="9">The twin Cx2C motifs are involved in the recognition by the mitochondrial MIA40-ERV1 disulfide relay system. The formation of 2 disulfide bonds in the Cx2C motifs through dithiol/disulfide exchange reactions effectively traps the protein in the mitochondrial intermembrane space.</text>
</comment>
<feature type="binding site" evidence="9">
    <location>
        <position position="203"/>
    </location>
    <ligand>
        <name>[2Fe-2S] cluster</name>
        <dbReference type="ChEBI" id="CHEBI:190135"/>
    </ligand>
</feature>
<feature type="domain" description="Fe-S cluster assembly protein Dre2 N-terminal" evidence="11">
    <location>
        <begin position="27"/>
        <end position="123"/>
    </location>
</feature>
<dbReference type="RefSeq" id="XP_007408304.1">
    <property type="nucleotide sequence ID" value="XM_007408242.1"/>
</dbReference>
<feature type="domain" description="Anamorsin C-terminal" evidence="10">
    <location>
        <begin position="202"/>
        <end position="290"/>
    </location>
</feature>
<dbReference type="FunCoup" id="F4RFX1">
    <property type="interactions" value="334"/>
</dbReference>
<dbReference type="Pfam" id="PF05093">
    <property type="entry name" value="CIAPIN1"/>
    <property type="match status" value="1"/>
</dbReference>
<dbReference type="PANTHER" id="PTHR13273">
    <property type="entry name" value="ANAMORSIN"/>
    <property type="match status" value="1"/>
</dbReference>
<proteinExistence type="inferred from homology"/>
<comment type="domain">
    <text evidence="9">The C-terminal domain binds 2 Fe-S clusters but is otherwise mostly in an intrinsically disordered conformation.</text>
</comment>
<evidence type="ECO:0000256" key="7">
    <source>
        <dbReference type="ARBA" id="ARBA00023014"/>
    </source>
</evidence>
<comment type="subcellular location">
    <subcellularLocation>
        <location evidence="9">Cytoplasm</location>
    </subcellularLocation>
    <subcellularLocation>
        <location evidence="9">Mitochondrion intermembrane space</location>
    </subcellularLocation>
</comment>
<keyword evidence="9" id="KW-0001">2Fe-2S</keyword>
<keyword evidence="7 9" id="KW-0411">Iron-sulfur</keyword>
<evidence type="ECO:0000313" key="13">
    <source>
        <dbReference type="Proteomes" id="UP000001072"/>
    </source>
</evidence>
<keyword evidence="4 9" id="KW-0963">Cytoplasm</keyword>
<evidence type="ECO:0000256" key="8">
    <source>
        <dbReference type="ARBA" id="ARBA00023128"/>
    </source>
</evidence>
<evidence type="ECO:0000256" key="4">
    <source>
        <dbReference type="ARBA" id="ARBA00022490"/>
    </source>
</evidence>
<dbReference type="GO" id="GO:0009055">
    <property type="term" value="F:electron transfer activity"/>
    <property type="evidence" value="ECO:0007669"/>
    <property type="project" value="UniProtKB-UniRule"/>
</dbReference>
<dbReference type="Pfam" id="PF16803">
    <property type="entry name" value="DRE2_N"/>
    <property type="match status" value="1"/>
</dbReference>
<feature type="binding site" evidence="9">
    <location>
        <position position="274"/>
    </location>
    <ligand>
        <name>[4Fe-4S] cluster</name>
        <dbReference type="ChEBI" id="CHEBI:49883"/>
    </ligand>
</feature>
<dbReference type="OrthoDB" id="311633at2759"/>
<dbReference type="HOGENOM" id="CLU_054098_0_0_1"/>
<dbReference type="InterPro" id="IPR007785">
    <property type="entry name" value="Anamorsin"/>
</dbReference>